<feature type="transmembrane region" description="Helical" evidence="2">
    <location>
        <begin position="12"/>
        <end position="32"/>
    </location>
</feature>
<dbReference type="AlphaFoldDB" id="A0A1F8AWF9"/>
<dbReference type="EMBL" id="MGGZ01000040">
    <property type="protein sequence ID" value="OGM56072.1"/>
    <property type="molecule type" value="Genomic_DNA"/>
</dbReference>
<protein>
    <submittedName>
        <fullName evidence="3">Uncharacterized protein</fullName>
    </submittedName>
</protein>
<reference evidence="3 4" key="1">
    <citation type="journal article" date="2016" name="Nat. Commun.">
        <title>Thousands of microbial genomes shed light on interconnected biogeochemical processes in an aquifer system.</title>
        <authorList>
            <person name="Anantharaman K."/>
            <person name="Brown C.T."/>
            <person name="Hug L.A."/>
            <person name="Sharon I."/>
            <person name="Castelle C.J."/>
            <person name="Probst A.J."/>
            <person name="Thomas B.C."/>
            <person name="Singh A."/>
            <person name="Wilkins M.J."/>
            <person name="Karaoz U."/>
            <person name="Brodie E.L."/>
            <person name="Williams K.H."/>
            <person name="Hubbard S.S."/>
            <person name="Banfield J.F."/>
        </authorList>
    </citation>
    <scope>NUCLEOTIDE SEQUENCE [LARGE SCALE GENOMIC DNA]</scope>
</reference>
<proteinExistence type="predicted"/>
<keyword evidence="2" id="KW-0472">Membrane</keyword>
<keyword evidence="2" id="KW-0812">Transmembrane</keyword>
<organism evidence="3 4">
    <name type="scientific">Candidatus Woesebacteria bacterium RIFCSPHIGHO2_12_FULL_46_16</name>
    <dbReference type="NCBI Taxonomy" id="1802513"/>
    <lineage>
        <taxon>Bacteria</taxon>
        <taxon>Candidatus Woeseibacteriota</taxon>
    </lineage>
</organism>
<dbReference type="STRING" id="1802513.A3E46_02905"/>
<sequence>MKKTKTPSLVTITILTTITVIFWVFFTVYRVFINEPAPNIPAEVLEPLTPNLDKDTIDKIEARLFFSEGEIGATQFATASPSASPTPEATATPTSSPSASPTPTATGSASPLP</sequence>
<accession>A0A1F8AWF9</accession>
<name>A0A1F8AWF9_9BACT</name>
<feature type="region of interest" description="Disordered" evidence="1">
    <location>
        <begin position="76"/>
        <end position="113"/>
    </location>
</feature>
<keyword evidence="2" id="KW-1133">Transmembrane helix</keyword>
<comment type="caution">
    <text evidence="3">The sequence shown here is derived from an EMBL/GenBank/DDBJ whole genome shotgun (WGS) entry which is preliminary data.</text>
</comment>
<gene>
    <name evidence="3" type="ORF">A3E46_02905</name>
</gene>
<dbReference type="Proteomes" id="UP000178313">
    <property type="component" value="Unassembled WGS sequence"/>
</dbReference>
<evidence type="ECO:0000256" key="2">
    <source>
        <dbReference type="SAM" id="Phobius"/>
    </source>
</evidence>
<evidence type="ECO:0000313" key="4">
    <source>
        <dbReference type="Proteomes" id="UP000178313"/>
    </source>
</evidence>
<evidence type="ECO:0000313" key="3">
    <source>
        <dbReference type="EMBL" id="OGM56072.1"/>
    </source>
</evidence>
<evidence type="ECO:0000256" key="1">
    <source>
        <dbReference type="SAM" id="MobiDB-lite"/>
    </source>
</evidence>